<evidence type="ECO:0000256" key="2">
    <source>
        <dbReference type="SAM" id="Phobius"/>
    </source>
</evidence>
<name>A0A7S4BLE5_CHRCT</name>
<proteinExistence type="predicted"/>
<keyword evidence="2" id="KW-1133">Transmembrane helix</keyword>
<sequence length="459" mass="49885">MLEADKQALRGELAQQVVALQAKELSYLHASFLSLATTSALLVGFGFTGLALFREDDLDTSFAIMQCLNTTLGFDYTRQPAHLSRPPSNSECARHMIGELIDNMWALSCGLGLSNNLVALFISTVTVITGPGMALRGPEGSLGVAIAHMERQHRRALKHFGRGLFAFSCSIVMFGFQALAHLAPLKATTLIAIGIYTIGALHRNGTYIASKFFIAVARAERAEFIPAEELVDGKASDKERAEEKANRKKLGIVWSTPLMRLDKLVVLPYDFLYNKRGGGFRSEEESQRAVRKQISRLIISAQGQVSPSSAPQEPPELSLTTAWRSWPWSGWFKKKESAPPLDVEAAAVSLPPSLPPVFPPQANVESAVNAPPPTPRGAGWLDWLPGRDREARRMRDRLVANQGPVPVMPTPGNSALPTPAHSFRDASCEEETADNGSNQSAEGSGRNTRSARSSSGMRV</sequence>
<reference evidence="3" key="1">
    <citation type="submission" date="2021-01" db="EMBL/GenBank/DDBJ databases">
        <authorList>
            <person name="Corre E."/>
            <person name="Pelletier E."/>
            <person name="Niang G."/>
            <person name="Scheremetjew M."/>
            <person name="Finn R."/>
            <person name="Kale V."/>
            <person name="Holt S."/>
            <person name="Cochrane G."/>
            <person name="Meng A."/>
            <person name="Brown T."/>
            <person name="Cohen L."/>
        </authorList>
    </citation>
    <scope>NUCLEOTIDE SEQUENCE</scope>
    <source>
        <strain evidence="3">CCMP645</strain>
    </source>
</reference>
<evidence type="ECO:0000313" key="3">
    <source>
        <dbReference type="EMBL" id="CAE0769666.1"/>
    </source>
</evidence>
<feature type="compositionally biased region" description="Polar residues" evidence="1">
    <location>
        <begin position="434"/>
        <end position="459"/>
    </location>
</feature>
<feature type="transmembrane region" description="Helical" evidence="2">
    <location>
        <begin position="32"/>
        <end position="53"/>
    </location>
</feature>
<keyword evidence="2" id="KW-0812">Transmembrane</keyword>
<feature type="region of interest" description="Disordered" evidence="1">
    <location>
        <begin position="400"/>
        <end position="459"/>
    </location>
</feature>
<accession>A0A7S4BLE5</accession>
<feature type="transmembrane region" description="Helical" evidence="2">
    <location>
        <begin position="156"/>
        <end position="176"/>
    </location>
</feature>
<feature type="region of interest" description="Disordered" evidence="1">
    <location>
        <begin position="362"/>
        <end position="383"/>
    </location>
</feature>
<dbReference type="EMBL" id="HBIZ01034961">
    <property type="protein sequence ID" value="CAE0769666.1"/>
    <property type="molecule type" value="Transcribed_RNA"/>
</dbReference>
<protein>
    <submittedName>
        <fullName evidence="3">Uncharacterized protein</fullName>
    </submittedName>
</protein>
<evidence type="ECO:0000256" key="1">
    <source>
        <dbReference type="SAM" id="MobiDB-lite"/>
    </source>
</evidence>
<dbReference type="AlphaFoldDB" id="A0A7S4BLE5"/>
<keyword evidence="2" id="KW-0472">Membrane</keyword>
<organism evidence="3">
    <name type="scientific">Chrysotila carterae</name>
    <name type="common">Marine alga</name>
    <name type="synonym">Syracosphaera carterae</name>
    <dbReference type="NCBI Taxonomy" id="13221"/>
    <lineage>
        <taxon>Eukaryota</taxon>
        <taxon>Haptista</taxon>
        <taxon>Haptophyta</taxon>
        <taxon>Prymnesiophyceae</taxon>
        <taxon>Isochrysidales</taxon>
        <taxon>Isochrysidaceae</taxon>
        <taxon>Chrysotila</taxon>
    </lineage>
</organism>
<gene>
    <name evidence="3" type="ORF">PCAR00345_LOCUS22278</name>
</gene>